<feature type="compositionally biased region" description="Basic residues" evidence="1">
    <location>
        <begin position="1"/>
        <end position="17"/>
    </location>
</feature>
<comment type="caution">
    <text evidence="2">The sequence shown here is derived from an EMBL/GenBank/DDBJ whole genome shotgun (WGS) entry which is preliminary data.</text>
</comment>
<gene>
    <name evidence="2" type="ORF">LCGC14_1145380</name>
</gene>
<evidence type="ECO:0000256" key="1">
    <source>
        <dbReference type="SAM" id="MobiDB-lite"/>
    </source>
</evidence>
<evidence type="ECO:0000313" key="2">
    <source>
        <dbReference type="EMBL" id="KKM99689.1"/>
    </source>
</evidence>
<protein>
    <submittedName>
        <fullName evidence="2">Uncharacterized protein</fullName>
    </submittedName>
</protein>
<feature type="region of interest" description="Disordered" evidence="1">
    <location>
        <begin position="1"/>
        <end position="21"/>
    </location>
</feature>
<organism evidence="2">
    <name type="scientific">marine sediment metagenome</name>
    <dbReference type="NCBI Taxonomy" id="412755"/>
    <lineage>
        <taxon>unclassified sequences</taxon>
        <taxon>metagenomes</taxon>
        <taxon>ecological metagenomes</taxon>
    </lineage>
</organism>
<accession>A0A0F9LX13</accession>
<proteinExistence type="predicted"/>
<dbReference type="EMBL" id="LAZR01005467">
    <property type="protein sequence ID" value="KKM99689.1"/>
    <property type="molecule type" value="Genomic_DNA"/>
</dbReference>
<sequence length="94" mass="10791">MGKKKGGGNKGTTKIKKTSGGMRRYVRAKLALMRITMKIARWERNQKNLDKVSKWGKKQNPHRRTRHNEWNTEGLKKHAITLQKIVAAGRKVVA</sequence>
<dbReference type="AlphaFoldDB" id="A0A0F9LX13"/>
<name>A0A0F9LX13_9ZZZZ</name>
<reference evidence="2" key="1">
    <citation type="journal article" date="2015" name="Nature">
        <title>Complex archaea that bridge the gap between prokaryotes and eukaryotes.</title>
        <authorList>
            <person name="Spang A."/>
            <person name="Saw J.H."/>
            <person name="Jorgensen S.L."/>
            <person name="Zaremba-Niedzwiedzka K."/>
            <person name="Martijn J."/>
            <person name="Lind A.E."/>
            <person name="van Eijk R."/>
            <person name="Schleper C."/>
            <person name="Guy L."/>
            <person name="Ettema T.J."/>
        </authorList>
    </citation>
    <scope>NUCLEOTIDE SEQUENCE</scope>
</reference>